<sequence length="538" mass="61927">MNDQEKNKIGNEILCFSCFSVYSPRPYYAIKNHSKTVPKNSDDYIDIVNIVNETGLTIPNYVYSCADVSPFQASFQLLRANVRVCKVGSESEGICVKWKGNYKDKEFVYRECWDRMWVQPRPFVNNYKEFCIGSNLQKDFNTSITNNILCFCDNKCGGKEKQIINASSYDLSEGKGCFSEVFKITFTANDGSKYSTILKVPGSSHFVHAINSATCTDDNGIKFKSSDDLVKTIVTMHNRECDFYNKIKFTNSPLADIFKAIEWIPEKNIHGCLLMRDLGINSKMQNLSEGLNLGQIFNIISIIAKLHSFSLENINTLRTFNLKCLMENMNFDEITKKSIETLKNKHGDSLGNLVDKMVAFVGNEKFIQYAVTQAHFDNGIPELLNHGDLWTNNILFQIDENNCITNEVQAVIDWQLLNIGNPTDDIARFLLLSVNGDVRRQYHDEIFEYYYKCLTTEMKDKPVPFELSNFKKCYKYSQVLQSFFLIFMITIFSNFEINENDAKVKTNKYKEDILILRLKHALEDAVDIIEKDFKNLVF</sequence>
<dbReference type="PANTHER" id="PTHR23020:SF41">
    <property type="entry name" value="AMINOGLYCOSIDE PHOSPHOTRANSFERASE DOMAIN-CONTAINING PROTEIN"/>
    <property type="match status" value="1"/>
</dbReference>
<evidence type="ECO:0000313" key="3">
    <source>
        <dbReference type="WBParaSite" id="PTRK_0000129700.1"/>
    </source>
</evidence>
<feature type="domain" description="CHK kinase-like" evidence="1">
    <location>
        <begin position="273"/>
        <end position="460"/>
    </location>
</feature>
<keyword evidence="2" id="KW-1185">Reference proteome</keyword>
<dbReference type="SMART" id="SM00587">
    <property type="entry name" value="CHK"/>
    <property type="match status" value="1"/>
</dbReference>
<dbReference type="InterPro" id="IPR052961">
    <property type="entry name" value="Oxido-Kinase-like_Enzymes"/>
</dbReference>
<organism evidence="2 3">
    <name type="scientific">Parastrongyloides trichosuri</name>
    <name type="common">Possum-specific nematode worm</name>
    <dbReference type="NCBI Taxonomy" id="131310"/>
    <lineage>
        <taxon>Eukaryota</taxon>
        <taxon>Metazoa</taxon>
        <taxon>Ecdysozoa</taxon>
        <taxon>Nematoda</taxon>
        <taxon>Chromadorea</taxon>
        <taxon>Rhabditida</taxon>
        <taxon>Tylenchina</taxon>
        <taxon>Panagrolaimomorpha</taxon>
        <taxon>Strongyloidoidea</taxon>
        <taxon>Strongyloididae</taxon>
        <taxon>Parastrongyloides</taxon>
    </lineage>
</organism>
<accession>A0A0N4Z316</accession>
<protein>
    <submittedName>
        <fullName evidence="3">CHK domain-containing protein</fullName>
    </submittedName>
</protein>
<dbReference type="AlphaFoldDB" id="A0A0N4Z316"/>
<dbReference type="InterPro" id="IPR015897">
    <property type="entry name" value="CHK_kinase-like"/>
</dbReference>
<dbReference type="InterPro" id="IPR011009">
    <property type="entry name" value="Kinase-like_dom_sf"/>
</dbReference>
<name>A0A0N4Z316_PARTI</name>
<evidence type="ECO:0000313" key="2">
    <source>
        <dbReference type="Proteomes" id="UP000038045"/>
    </source>
</evidence>
<reference evidence="3" key="1">
    <citation type="submission" date="2017-02" db="UniProtKB">
        <authorList>
            <consortium name="WormBaseParasite"/>
        </authorList>
    </citation>
    <scope>IDENTIFICATION</scope>
</reference>
<dbReference type="PANTHER" id="PTHR23020">
    <property type="entry name" value="UNCHARACTERIZED NUCLEAR HORMONE RECEPTOR-RELATED"/>
    <property type="match status" value="1"/>
</dbReference>
<dbReference type="Gene3D" id="3.90.1200.10">
    <property type="match status" value="1"/>
</dbReference>
<evidence type="ECO:0000259" key="1">
    <source>
        <dbReference type="SMART" id="SM00587"/>
    </source>
</evidence>
<dbReference type="Pfam" id="PF07914">
    <property type="entry name" value="DUF1679"/>
    <property type="match status" value="1"/>
</dbReference>
<dbReference type="WBParaSite" id="PTRK_0000129700.1">
    <property type="protein sequence ID" value="PTRK_0000129700.1"/>
    <property type="gene ID" value="PTRK_0000129700"/>
</dbReference>
<dbReference type="InterPro" id="IPR012877">
    <property type="entry name" value="Dhs-27"/>
</dbReference>
<dbReference type="SUPFAM" id="SSF56112">
    <property type="entry name" value="Protein kinase-like (PK-like)"/>
    <property type="match status" value="1"/>
</dbReference>
<dbReference type="Proteomes" id="UP000038045">
    <property type="component" value="Unplaced"/>
</dbReference>
<proteinExistence type="predicted"/>